<accession>A0ABY8L5F4</accession>
<dbReference type="RefSeq" id="WP_279651155.1">
    <property type="nucleotide sequence ID" value="NZ_CP122539.1"/>
</dbReference>
<dbReference type="PROSITE" id="PS51257">
    <property type="entry name" value="PROKAR_LIPOPROTEIN"/>
    <property type="match status" value="1"/>
</dbReference>
<keyword evidence="2" id="KW-1185">Reference proteome</keyword>
<evidence type="ECO:0000313" key="2">
    <source>
        <dbReference type="Proteomes" id="UP001232001"/>
    </source>
</evidence>
<dbReference type="EMBL" id="CP122539">
    <property type="protein sequence ID" value="WGH75269.1"/>
    <property type="molecule type" value="Genomic_DNA"/>
</dbReference>
<evidence type="ECO:0008006" key="3">
    <source>
        <dbReference type="Google" id="ProtNLM"/>
    </source>
</evidence>
<proteinExistence type="predicted"/>
<name>A0ABY8L5F4_9FLAO</name>
<sequence>MRKLIYRAFFLALIGIIMTGCQKEDFQEYTKIEKNDSGIADEDLNQQEFRYSYEVVIEGEVKGTYVKYLVSSNDEDVANSMVNELKNSSLNLLDEINFMKDINKSDQIGKQTNYQEAPYDSQKGIHLFEIERNIGDYKGYGVVVPEKLEKSGYLNSYSTITIQATASGIYVRNLWFYPNHNYHYLSDGTPGWNFDRMSTLSYYQDDTFTSGGYTQHYMVIIPSYINQSFQYNNRIYWSVWP</sequence>
<gene>
    <name evidence="1" type="ORF">P8625_14515</name>
</gene>
<protein>
    <recommendedName>
        <fullName evidence="3">DUF4827 domain-containing protein</fullName>
    </recommendedName>
</protein>
<evidence type="ECO:0000313" key="1">
    <source>
        <dbReference type="EMBL" id="WGH75269.1"/>
    </source>
</evidence>
<organism evidence="1 2">
    <name type="scientific">Tenacibaculum tangerinum</name>
    <dbReference type="NCBI Taxonomy" id="3038772"/>
    <lineage>
        <taxon>Bacteria</taxon>
        <taxon>Pseudomonadati</taxon>
        <taxon>Bacteroidota</taxon>
        <taxon>Flavobacteriia</taxon>
        <taxon>Flavobacteriales</taxon>
        <taxon>Flavobacteriaceae</taxon>
        <taxon>Tenacibaculum</taxon>
    </lineage>
</organism>
<dbReference type="Proteomes" id="UP001232001">
    <property type="component" value="Chromosome"/>
</dbReference>
<reference evidence="1 2" key="1">
    <citation type="submission" date="2023-04" db="EMBL/GenBank/DDBJ databases">
        <title>Tenacibaculum tangerinum sp. nov., isolated from sea tidal flat of South Korea.</title>
        <authorList>
            <person name="Lee S.H."/>
            <person name="Kim J.-J."/>
        </authorList>
    </citation>
    <scope>NUCLEOTIDE SEQUENCE [LARGE SCALE GENOMIC DNA]</scope>
    <source>
        <strain evidence="1 2">GRR-S3-23</strain>
    </source>
</reference>